<dbReference type="Pfam" id="PF07992">
    <property type="entry name" value="Pyr_redox_2"/>
    <property type="match status" value="1"/>
</dbReference>
<evidence type="ECO:0000313" key="15">
    <source>
        <dbReference type="Proteomes" id="UP000011859"/>
    </source>
</evidence>
<dbReference type="InterPro" id="IPR032816">
    <property type="entry name" value="VTT_dom"/>
</dbReference>
<proteinExistence type="inferred from homology"/>
<keyword evidence="10" id="KW-1133">Transmembrane helix</keyword>
<feature type="transmembrane region" description="Helical" evidence="10">
    <location>
        <begin position="60"/>
        <end position="85"/>
    </location>
</feature>
<feature type="transmembrane region" description="Helical" evidence="10">
    <location>
        <begin position="243"/>
        <end position="261"/>
    </location>
</feature>
<dbReference type="PANTHER" id="PTHR43014">
    <property type="entry name" value="MERCURIC REDUCTASE"/>
    <property type="match status" value="1"/>
</dbReference>
<keyword evidence="10" id="KW-0812">Transmembrane</keyword>
<keyword evidence="4 9" id="KW-0274">FAD</keyword>
<keyword evidence="3 9" id="KW-0285">Flavoprotein</keyword>
<evidence type="ECO:0000256" key="1">
    <source>
        <dbReference type="ARBA" id="ARBA00001974"/>
    </source>
</evidence>
<evidence type="ECO:0000259" key="13">
    <source>
        <dbReference type="Pfam" id="PF09335"/>
    </source>
</evidence>
<dbReference type="GO" id="GO:0016668">
    <property type="term" value="F:oxidoreductase activity, acting on a sulfur group of donors, NAD(P) as acceptor"/>
    <property type="evidence" value="ECO:0007669"/>
    <property type="project" value="InterPro"/>
</dbReference>
<feature type="domain" description="VTT" evidence="13">
    <location>
        <begin position="75"/>
        <end position="188"/>
    </location>
</feature>
<dbReference type="SUPFAM" id="SSF51905">
    <property type="entry name" value="FAD/NAD(P)-binding domain"/>
    <property type="match status" value="1"/>
</dbReference>
<evidence type="ECO:0000256" key="9">
    <source>
        <dbReference type="RuleBase" id="RU003691"/>
    </source>
</evidence>
<evidence type="ECO:0000256" key="5">
    <source>
        <dbReference type="ARBA" id="ARBA00022857"/>
    </source>
</evidence>
<keyword evidence="7" id="KW-1015">Disulfide bond</keyword>
<dbReference type="EMBL" id="CP003470">
    <property type="protein sequence ID" value="AGG90872.1"/>
    <property type="molecule type" value="Genomic_DNA"/>
</dbReference>
<dbReference type="PRINTS" id="PR00368">
    <property type="entry name" value="FADPNR"/>
</dbReference>
<dbReference type="InterPro" id="IPR012999">
    <property type="entry name" value="Pyr_OxRdtase_I_AS"/>
</dbReference>
<evidence type="ECO:0000256" key="6">
    <source>
        <dbReference type="ARBA" id="ARBA00023002"/>
    </source>
</evidence>
<dbReference type="Gene3D" id="3.50.50.60">
    <property type="entry name" value="FAD/NAD(P)-binding domain"/>
    <property type="match status" value="2"/>
</dbReference>
<keyword evidence="10" id="KW-0472">Membrane</keyword>
<keyword evidence="8 9" id="KW-0676">Redox-active center</keyword>
<accession>M4NLC1</accession>
<name>M4NLC1_9GAMM</name>
<feature type="domain" description="Pyridine nucleotide-disulphide oxidoreductase dimerisation" evidence="11">
    <location>
        <begin position="579"/>
        <end position="685"/>
    </location>
</feature>
<dbReference type="AlphaFoldDB" id="M4NLC1"/>
<feature type="transmembrane region" description="Helical" evidence="10">
    <location>
        <begin position="92"/>
        <end position="113"/>
    </location>
</feature>
<comment type="cofactor">
    <cofactor evidence="1">
        <name>FAD</name>
        <dbReference type="ChEBI" id="CHEBI:57692"/>
    </cofactor>
</comment>
<dbReference type="PANTHER" id="PTHR43014:SF2">
    <property type="entry name" value="MERCURIC REDUCTASE"/>
    <property type="match status" value="1"/>
</dbReference>
<evidence type="ECO:0000256" key="8">
    <source>
        <dbReference type="ARBA" id="ARBA00023284"/>
    </source>
</evidence>
<feature type="domain" description="FAD/NAD(P)-binding" evidence="12">
    <location>
        <begin position="243"/>
        <end position="557"/>
    </location>
</feature>
<dbReference type="FunFam" id="3.30.390.30:FF:000001">
    <property type="entry name" value="Dihydrolipoyl dehydrogenase"/>
    <property type="match status" value="1"/>
</dbReference>
<evidence type="ECO:0000256" key="3">
    <source>
        <dbReference type="ARBA" id="ARBA00022630"/>
    </source>
</evidence>
<dbReference type="GO" id="GO:0005886">
    <property type="term" value="C:plasma membrane"/>
    <property type="evidence" value="ECO:0007669"/>
    <property type="project" value="UniProtKB-ARBA"/>
</dbReference>
<keyword evidence="14" id="KW-0670">Pyruvate</keyword>
<evidence type="ECO:0000259" key="11">
    <source>
        <dbReference type="Pfam" id="PF02852"/>
    </source>
</evidence>
<dbReference type="InterPro" id="IPR004099">
    <property type="entry name" value="Pyr_nucl-diS_OxRdtase_dimer"/>
</dbReference>
<keyword evidence="5" id="KW-0521">NADP</keyword>
<organism evidence="14 15">
    <name type="scientific">Rhodanobacter denitrificans</name>
    <dbReference type="NCBI Taxonomy" id="666685"/>
    <lineage>
        <taxon>Bacteria</taxon>
        <taxon>Pseudomonadati</taxon>
        <taxon>Pseudomonadota</taxon>
        <taxon>Gammaproteobacteria</taxon>
        <taxon>Lysobacterales</taxon>
        <taxon>Rhodanobacteraceae</taxon>
        <taxon>Rhodanobacter</taxon>
    </lineage>
</organism>
<dbReference type="OrthoDB" id="6132190at2"/>
<dbReference type="SUPFAM" id="SSF55424">
    <property type="entry name" value="FAD/NAD-linked reductases, dimerisation (C-terminal) domain"/>
    <property type="match status" value="1"/>
</dbReference>
<dbReference type="Gene3D" id="3.30.390.30">
    <property type="match status" value="1"/>
</dbReference>
<feature type="transmembrane region" description="Helical" evidence="10">
    <location>
        <begin position="204"/>
        <end position="222"/>
    </location>
</feature>
<dbReference type="PROSITE" id="PS00076">
    <property type="entry name" value="PYRIDINE_REDOX_1"/>
    <property type="match status" value="1"/>
</dbReference>
<comment type="similarity">
    <text evidence="2 9">Belongs to the class-I pyridine nucleotide-disulfide oxidoreductase family.</text>
</comment>
<evidence type="ECO:0000256" key="2">
    <source>
        <dbReference type="ARBA" id="ARBA00007532"/>
    </source>
</evidence>
<dbReference type="GO" id="GO:0050660">
    <property type="term" value="F:flavin adenine dinucleotide binding"/>
    <property type="evidence" value="ECO:0007669"/>
    <property type="project" value="TreeGrafter"/>
</dbReference>
<evidence type="ECO:0000256" key="4">
    <source>
        <dbReference type="ARBA" id="ARBA00022827"/>
    </source>
</evidence>
<evidence type="ECO:0000256" key="10">
    <source>
        <dbReference type="SAM" id="Phobius"/>
    </source>
</evidence>
<sequence precursor="true">MKNKTTLIRSLILVGLLGVVAAFFALGLQHQFSLEALKVRQHALDGYRQAHPVSLAAAFFLVYVAFAAFSLPAATLLTLAGGALFGLLEGTLLVSFASSIGATLAFLASRLVFRDAVQRHFGKRLHAINEGIRREGGLYLFTLRLVPAIPFFAVNLLMGLTMLPTRTFYLVSQVGMLAATVVFVNAGTQLAALQSMSGVLSPRMLGSLALLGVFPLLSRWIVARMKARRAYGRWPKPKRFDRNLVVIGAGSAGLVSAYIAATVRAKVTLVEKQAMGGDCLNTGCVPSKALIHAARMAAQTRDAARAGVETGQVRIDFRAVMERVRKAVATVAPHDSIERYRALGVDVRRGHARIVSPWVVEIDGEPISTRAIVIASGAEPLVPPIPGLAASGYLTSETLWQLRELPRHLLVLGGGPIGCELAQAFARLGSAVVQVEAFDRLLLREDDEVSAFVQARLNADGVDVRIGHKAVAVEPLDDGHVLVCEAGDQRVQLYFDTLLVAVGRKPRTAGLGLEALGIAAAPTVPTDAYLATLYPNIHACGDVAGPYQFTHTAAHQAWYATVNALFGQFRRFRADYSVIPAVTFVDPEVARVGINEREAREQAIAYEVTRYELDELDRAITEDQAHGFVKILTLPGKDRILGATIVGQHAGEMLAEFVLAMRHGLGLNKILGTIHAYPTWAEANKYVAGNWKKAHAPERVLGWLARYHAWRLK</sequence>
<feature type="transmembrane region" description="Helical" evidence="10">
    <location>
        <begin position="138"/>
        <end position="158"/>
    </location>
</feature>
<dbReference type="InterPro" id="IPR023753">
    <property type="entry name" value="FAD/NAD-binding_dom"/>
</dbReference>
<dbReference type="HOGENOM" id="CLU_016755_1_0_6"/>
<dbReference type="Pfam" id="PF09335">
    <property type="entry name" value="VTT_dom"/>
    <property type="match status" value="1"/>
</dbReference>
<evidence type="ECO:0000256" key="7">
    <source>
        <dbReference type="ARBA" id="ARBA00023157"/>
    </source>
</evidence>
<dbReference type="eggNOG" id="COG0398">
    <property type="taxonomic scope" value="Bacteria"/>
</dbReference>
<reference evidence="14 15" key="1">
    <citation type="submission" date="2012-04" db="EMBL/GenBank/DDBJ databases">
        <title>Complete genome of Rhodanobacter sp. 2APBS1.</title>
        <authorList>
            <consortium name="US DOE Joint Genome Institute"/>
            <person name="Huntemann M."/>
            <person name="Wei C.-L."/>
            <person name="Han J."/>
            <person name="Detter J.C."/>
            <person name="Han C."/>
            <person name="Tapia R."/>
            <person name="Munk A.C.C."/>
            <person name="Chen A."/>
            <person name="Krypides N."/>
            <person name="Mavromatis K."/>
            <person name="Markowitz V."/>
            <person name="Szeto E."/>
            <person name="Ivanova N."/>
            <person name="Mikhailova N."/>
            <person name="Ovchinnikova G."/>
            <person name="Pagani I."/>
            <person name="Pati A."/>
            <person name="Goodwin L."/>
            <person name="Peters L."/>
            <person name="Pitluck S."/>
            <person name="Woyke T."/>
            <person name="Prakash O."/>
            <person name="Elkins J."/>
            <person name="Brown S."/>
            <person name="Palumbo A."/>
            <person name="Hemme C."/>
            <person name="Zhou J."/>
            <person name="Watson D."/>
            <person name="Jardine P."/>
            <person name="Kostka J."/>
            <person name="Green S."/>
        </authorList>
    </citation>
    <scope>NUCLEOTIDE SEQUENCE [LARGE SCALE GENOMIC DNA]</scope>
    <source>
        <strain evidence="14 15">2APBS1</strain>
    </source>
</reference>
<dbReference type="GO" id="GO:0003955">
    <property type="term" value="F:NAD(P)H dehydrogenase (quinone) activity"/>
    <property type="evidence" value="ECO:0007669"/>
    <property type="project" value="TreeGrafter"/>
</dbReference>
<dbReference type="STRING" id="666685.R2APBS1_3814"/>
<dbReference type="Pfam" id="PF02852">
    <property type="entry name" value="Pyr_redox_dim"/>
    <property type="match status" value="1"/>
</dbReference>
<evidence type="ECO:0000259" key="12">
    <source>
        <dbReference type="Pfam" id="PF07992"/>
    </source>
</evidence>
<keyword evidence="6 9" id="KW-0560">Oxidoreductase</keyword>
<protein>
    <submittedName>
        <fullName evidence="14">Pyruvate/2-oxoglutarate dehydrogenase complex, dihydrolipoamide dehydrogenase component</fullName>
    </submittedName>
</protein>
<keyword evidence="15" id="KW-1185">Reference proteome</keyword>
<dbReference type="eggNOG" id="COG1249">
    <property type="taxonomic scope" value="Bacteria"/>
</dbReference>
<dbReference type="InterPro" id="IPR016156">
    <property type="entry name" value="FAD/NAD-linked_Rdtase_dimer_sf"/>
</dbReference>
<feature type="transmembrane region" description="Helical" evidence="10">
    <location>
        <begin position="170"/>
        <end position="192"/>
    </location>
</feature>
<dbReference type="RefSeq" id="WP_015449108.1">
    <property type="nucleotide sequence ID" value="NC_020541.1"/>
</dbReference>
<dbReference type="PRINTS" id="PR00411">
    <property type="entry name" value="PNDRDTASEI"/>
</dbReference>
<dbReference type="InterPro" id="IPR036188">
    <property type="entry name" value="FAD/NAD-bd_sf"/>
</dbReference>
<gene>
    <name evidence="14" type="ORF">R2APBS1_3814</name>
</gene>
<evidence type="ECO:0000313" key="14">
    <source>
        <dbReference type="EMBL" id="AGG90872.1"/>
    </source>
</evidence>
<dbReference type="KEGG" id="rhd:R2APBS1_3814"/>
<dbReference type="Proteomes" id="UP000011859">
    <property type="component" value="Chromosome"/>
</dbReference>